<proteinExistence type="predicted"/>
<dbReference type="Proteomes" id="UP000693946">
    <property type="component" value="Linkage Group LG7"/>
</dbReference>
<sequence length="91" mass="10131">MYNTAAGLILVEATADMSTESGLCTDGTCCRMSHVDKKTYTPRHFTLRSQNGQLEVFKEAPAAKQVNRQFEVIRLCFSCTVCIAHIECLLI</sequence>
<evidence type="ECO:0000313" key="1">
    <source>
        <dbReference type="EMBL" id="KAG7482464.1"/>
    </source>
</evidence>
<comment type="caution">
    <text evidence="1">The sequence shown here is derived from an EMBL/GenBank/DDBJ whole genome shotgun (WGS) entry which is preliminary data.</text>
</comment>
<evidence type="ECO:0000313" key="2">
    <source>
        <dbReference type="Proteomes" id="UP000693946"/>
    </source>
</evidence>
<gene>
    <name evidence="1" type="ORF">JOB18_021694</name>
</gene>
<dbReference type="AlphaFoldDB" id="A0AAV6Q5Z4"/>
<name>A0AAV6Q5Z4_SOLSE</name>
<keyword evidence="2" id="KW-1185">Reference proteome</keyword>
<dbReference type="EMBL" id="JAGKHQ010000019">
    <property type="protein sequence ID" value="KAG7482464.1"/>
    <property type="molecule type" value="Genomic_DNA"/>
</dbReference>
<protein>
    <submittedName>
        <fullName evidence="1">Uncharacterized protein</fullName>
    </submittedName>
</protein>
<organism evidence="1 2">
    <name type="scientific">Solea senegalensis</name>
    <name type="common">Senegalese sole</name>
    <dbReference type="NCBI Taxonomy" id="28829"/>
    <lineage>
        <taxon>Eukaryota</taxon>
        <taxon>Metazoa</taxon>
        <taxon>Chordata</taxon>
        <taxon>Craniata</taxon>
        <taxon>Vertebrata</taxon>
        <taxon>Euteleostomi</taxon>
        <taxon>Actinopterygii</taxon>
        <taxon>Neopterygii</taxon>
        <taxon>Teleostei</taxon>
        <taxon>Neoteleostei</taxon>
        <taxon>Acanthomorphata</taxon>
        <taxon>Carangaria</taxon>
        <taxon>Pleuronectiformes</taxon>
        <taxon>Pleuronectoidei</taxon>
        <taxon>Soleidae</taxon>
        <taxon>Solea</taxon>
    </lineage>
</organism>
<reference evidence="1 2" key="1">
    <citation type="journal article" date="2021" name="Sci. Rep.">
        <title>Chromosome anchoring in Senegalese sole (Solea senegalensis) reveals sex-associated markers and genome rearrangements in flatfish.</title>
        <authorList>
            <person name="Guerrero-Cozar I."/>
            <person name="Gomez-Garrido J."/>
            <person name="Berbel C."/>
            <person name="Martinez-Blanch J.F."/>
            <person name="Alioto T."/>
            <person name="Claros M.G."/>
            <person name="Gagnaire P.A."/>
            <person name="Manchado M."/>
        </authorList>
    </citation>
    <scope>NUCLEOTIDE SEQUENCE [LARGE SCALE GENOMIC DNA]</scope>
    <source>
        <strain evidence="1">Sse05_10M</strain>
    </source>
</reference>
<accession>A0AAV6Q5Z4</accession>